<dbReference type="EMBL" id="JAIOUQ010000007">
    <property type="protein sequence ID" value="MBZ2165552.1"/>
    <property type="molecule type" value="Genomic_DNA"/>
</dbReference>
<dbReference type="AlphaFoldDB" id="A0A8T5UNK7"/>
<dbReference type="Gene3D" id="1.25.10.10">
    <property type="entry name" value="Leucine-rich Repeat Variant"/>
    <property type="match status" value="1"/>
</dbReference>
<dbReference type="SUPFAM" id="SSF48371">
    <property type="entry name" value="ARM repeat"/>
    <property type="match status" value="1"/>
</dbReference>
<dbReference type="InterPro" id="IPR016024">
    <property type="entry name" value="ARM-type_fold"/>
</dbReference>
<accession>A0A8T5UNK7</accession>
<reference evidence="2" key="1">
    <citation type="journal article" date="2022" name="Microbiol. Resour. Announc.">
        <title>Draft Genome Sequence of a Methanogenic Archaeon from West Spitsbergen Permafrost.</title>
        <authorList>
            <person name="Trubitsyn V."/>
            <person name="Rivkina E."/>
            <person name="Shcherbakova V."/>
        </authorList>
    </citation>
    <scope>NUCLEOTIDE SEQUENCE [LARGE SCALE GENOMIC DNA]</scope>
    <source>
        <strain evidence="2">VT</strain>
    </source>
</reference>
<evidence type="ECO:0000313" key="1">
    <source>
        <dbReference type="EMBL" id="MBZ2165552.1"/>
    </source>
</evidence>
<name>A0A8T5UNK7_9EURY</name>
<dbReference type="InterPro" id="IPR011989">
    <property type="entry name" value="ARM-like"/>
</dbReference>
<gene>
    <name evidence="1" type="ORF">K8N75_05800</name>
</gene>
<protein>
    <submittedName>
        <fullName evidence="1">HEAT repeat domain-containing protein</fullName>
    </submittedName>
</protein>
<sequence length="259" mass="29942">MGFYDLSKEERQKIVKETENNILTAINDSAGKLDKKLVPDVILAYASDSDTYIRKNAYMAISRIYLGHNDLREKILQILDNMLENPEERVRQTSVYSMGEIGKKDANCVMKKFERAIKDKHPSVRNAVIGALKQMGQKNPEPTFNFARKHLHDEDPEIRRVVIHGIELRGRTHPGEVLPLLEELQDEEVKSVRNMIVHVIGQISYKEESLEKVVNSLKKWHNKELVGDAAKEILLVHIRYKFAVRSPEYAEEYIKKHLT</sequence>
<dbReference type="Proteomes" id="UP000825933">
    <property type="component" value="Unassembled WGS sequence"/>
</dbReference>
<dbReference type="Pfam" id="PF20168">
    <property type="entry name" value="PDS5"/>
    <property type="match status" value="1"/>
</dbReference>
<keyword evidence="2" id="KW-1185">Reference proteome</keyword>
<dbReference type="RefSeq" id="WP_223791168.1">
    <property type="nucleotide sequence ID" value="NZ_JAIOUQ010000007.1"/>
</dbReference>
<proteinExistence type="predicted"/>
<evidence type="ECO:0000313" key="2">
    <source>
        <dbReference type="Proteomes" id="UP000825933"/>
    </source>
</evidence>
<comment type="caution">
    <text evidence="1">The sequence shown here is derived from an EMBL/GenBank/DDBJ whole genome shotgun (WGS) entry which is preliminary data.</text>
</comment>
<organism evidence="1 2">
    <name type="scientific">Methanobacterium spitsbergense</name>
    <dbReference type="NCBI Taxonomy" id="2874285"/>
    <lineage>
        <taxon>Archaea</taxon>
        <taxon>Methanobacteriati</taxon>
        <taxon>Methanobacteriota</taxon>
        <taxon>Methanomada group</taxon>
        <taxon>Methanobacteria</taxon>
        <taxon>Methanobacteriales</taxon>
        <taxon>Methanobacteriaceae</taxon>
        <taxon>Methanobacterium</taxon>
    </lineage>
</organism>